<dbReference type="PROSITE" id="PS51257">
    <property type="entry name" value="PROKAR_LIPOPROTEIN"/>
    <property type="match status" value="1"/>
</dbReference>
<proteinExistence type="predicted"/>
<keyword evidence="1" id="KW-0472">Membrane</keyword>
<reference evidence="2 3" key="1">
    <citation type="submission" date="2019-12" db="EMBL/GenBank/DDBJ databases">
        <title>Sequence classification of anaerobic respiratory reductive dehalogenases: First we see many, then we see few.</title>
        <authorList>
            <person name="Molenda O."/>
            <person name="Puentes Jacome L.A."/>
            <person name="Cao X."/>
            <person name="Nesbo C.L."/>
            <person name="Tang S."/>
            <person name="Morson N."/>
            <person name="Patron J."/>
            <person name="Lomheim L."/>
            <person name="Wishart D.S."/>
            <person name="Edwards E.A."/>
        </authorList>
    </citation>
    <scope>NUCLEOTIDE SEQUENCE [LARGE SCALE GENOMIC DNA]</scope>
    <source>
        <strain evidence="2 3">12DCA</strain>
    </source>
</reference>
<dbReference type="RefSeq" id="WP_019225828.1">
    <property type="nucleotide sequence ID" value="NZ_CP046996.1"/>
</dbReference>
<name>A0A857DHK2_9FIRM</name>
<accession>A0A857DHK2</accession>
<keyword evidence="1" id="KW-1133">Transmembrane helix</keyword>
<sequence length="180" mass="20342">MDLKIKASLIWITVIPAIAVCSIVWLSQACFGQQKEEGLPVNIPDSVCFSAEIIELTENQGENYFVNYRIKREQTRQETLNMLEPLLASDITETRSQAQQRWLDLSDKISREAEIENVLKMKGFTDIVSEVNTQKATVTVLTNQLKVQDMFIIQNTASEITGFSVDQIEVAVVKDTSEKI</sequence>
<dbReference type="InterPro" id="IPR038503">
    <property type="entry name" value="SpoIIIAH_sf"/>
</dbReference>
<dbReference type="Proteomes" id="UP000430508">
    <property type="component" value="Chromosome"/>
</dbReference>
<evidence type="ECO:0000313" key="3">
    <source>
        <dbReference type="Proteomes" id="UP000430508"/>
    </source>
</evidence>
<evidence type="ECO:0000313" key="2">
    <source>
        <dbReference type="EMBL" id="QHA00377.1"/>
    </source>
</evidence>
<evidence type="ECO:0000256" key="1">
    <source>
        <dbReference type="SAM" id="Phobius"/>
    </source>
</evidence>
<organism evidence="2 3">
    <name type="scientific">Dehalobacter restrictus</name>
    <dbReference type="NCBI Taxonomy" id="55583"/>
    <lineage>
        <taxon>Bacteria</taxon>
        <taxon>Bacillati</taxon>
        <taxon>Bacillota</taxon>
        <taxon>Clostridia</taxon>
        <taxon>Eubacteriales</taxon>
        <taxon>Desulfitobacteriaceae</taxon>
        <taxon>Dehalobacter</taxon>
    </lineage>
</organism>
<dbReference type="InterPro" id="IPR024232">
    <property type="entry name" value="SpoIIIAH"/>
</dbReference>
<dbReference type="Pfam" id="PF12685">
    <property type="entry name" value="SpoIIIAH"/>
    <property type="match status" value="1"/>
</dbReference>
<feature type="transmembrane region" description="Helical" evidence="1">
    <location>
        <begin position="7"/>
        <end position="26"/>
    </location>
</feature>
<dbReference type="EMBL" id="CP046996">
    <property type="protein sequence ID" value="QHA00377.1"/>
    <property type="molecule type" value="Genomic_DNA"/>
</dbReference>
<dbReference type="Gene3D" id="1.10.287.4300">
    <property type="entry name" value="Stage III sporulation protein AH-like"/>
    <property type="match status" value="1"/>
</dbReference>
<evidence type="ECO:0008006" key="4">
    <source>
        <dbReference type="Google" id="ProtNLM"/>
    </source>
</evidence>
<protein>
    <recommendedName>
        <fullName evidence="4">Stage III sporulation protein AH</fullName>
    </recommendedName>
</protein>
<gene>
    <name evidence="2" type="ORF">GQ588_06880</name>
</gene>
<dbReference type="AlphaFoldDB" id="A0A857DHK2"/>
<keyword evidence="1" id="KW-0812">Transmembrane</keyword>